<evidence type="ECO:0000313" key="3">
    <source>
        <dbReference type="Proteomes" id="UP001266305"/>
    </source>
</evidence>
<dbReference type="EMBL" id="JASSZA010000006">
    <property type="protein sequence ID" value="KAK2108218.1"/>
    <property type="molecule type" value="Genomic_DNA"/>
</dbReference>
<reference evidence="2 3" key="1">
    <citation type="submission" date="2023-05" db="EMBL/GenBank/DDBJ databases">
        <title>B98-5 Cell Line De Novo Hybrid Assembly: An Optical Mapping Approach.</title>
        <authorList>
            <person name="Kananen K."/>
            <person name="Auerbach J.A."/>
            <person name="Kautto E."/>
            <person name="Blachly J.S."/>
        </authorList>
    </citation>
    <scope>NUCLEOTIDE SEQUENCE [LARGE SCALE GENOMIC DNA]</scope>
    <source>
        <strain evidence="2">B95-8</strain>
        <tissue evidence="2">Cell line</tissue>
    </source>
</reference>
<feature type="region of interest" description="Disordered" evidence="1">
    <location>
        <begin position="1"/>
        <end position="26"/>
    </location>
</feature>
<comment type="caution">
    <text evidence="2">The sequence shown here is derived from an EMBL/GenBank/DDBJ whole genome shotgun (WGS) entry which is preliminary data.</text>
</comment>
<name>A0ABQ9VHV5_SAGOE</name>
<accession>A0ABQ9VHV5</accession>
<keyword evidence="3" id="KW-1185">Reference proteome</keyword>
<feature type="non-terminal residue" evidence="2">
    <location>
        <position position="1"/>
    </location>
</feature>
<sequence>SPSTLQAMSKPRLPREMAGSPHNIPEQSDIHVSKMVLPRSFHVSWPKKRTRRQGFQL</sequence>
<evidence type="ECO:0000313" key="2">
    <source>
        <dbReference type="EMBL" id="KAK2108218.1"/>
    </source>
</evidence>
<evidence type="ECO:0000256" key="1">
    <source>
        <dbReference type="SAM" id="MobiDB-lite"/>
    </source>
</evidence>
<protein>
    <submittedName>
        <fullName evidence="2">Uncharacterized protein</fullName>
    </submittedName>
</protein>
<dbReference type="Proteomes" id="UP001266305">
    <property type="component" value="Unassembled WGS sequence"/>
</dbReference>
<proteinExistence type="predicted"/>
<organism evidence="2 3">
    <name type="scientific">Saguinus oedipus</name>
    <name type="common">Cotton-top tamarin</name>
    <name type="synonym">Oedipomidas oedipus</name>
    <dbReference type="NCBI Taxonomy" id="9490"/>
    <lineage>
        <taxon>Eukaryota</taxon>
        <taxon>Metazoa</taxon>
        <taxon>Chordata</taxon>
        <taxon>Craniata</taxon>
        <taxon>Vertebrata</taxon>
        <taxon>Euteleostomi</taxon>
        <taxon>Mammalia</taxon>
        <taxon>Eutheria</taxon>
        <taxon>Euarchontoglires</taxon>
        <taxon>Primates</taxon>
        <taxon>Haplorrhini</taxon>
        <taxon>Platyrrhini</taxon>
        <taxon>Cebidae</taxon>
        <taxon>Callitrichinae</taxon>
        <taxon>Saguinus</taxon>
    </lineage>
</organism>
<gene>
    <name evidence="2" type="ORF">P7K49_013383</name>
</gene>